<evidence type="ECO:0000256" key="3">
    <source>
        <dbReference type="ARBA" id="ARBA00022670"/>
    </source>
</evidence>
<organism evidence="9">
    <name type="scientific">uncultured Desulfobacteraceae bacterium</name>
    <dbReference type="NCBI Taxonomy" id="218296"/>
    <lineage>
        <taxon>Bacteria</taxon>
        <taxon>Pseudomonadati</taxon>
        <taxon>Thermodesulfobacteriota</taxon>
        <taxon>Desulfobacteria</taxon>
        <taxon>Desulfobacterales</taxon>
        <taxon>Desulfobacteraceae</taxon>
        <taxon>environmental samples</taxon>
    </lineage>
</organism>
<feature type="active site" description="Nucleophile" evidence="6">
    <location>
        <position position="114"/>
    </location>
</feature>
<feature type="domain" description="LD-carboxypeptidase C-terminal" evidence="8">
    <location>
        <begin position="177"/>
        <end position="287"/>
    </location>
</feature>
<dbReference type="InterPro" id="IPR027461">
    <property type="entry name" value="Carboxypeptidase_A_C_sf"/>
</dbReference>
<evidence type="ECO:0000256" key="6">
    <source>
        <dbReference type="PIRSR" id="PIRSR028757-1"/>
    </source>
</evidence>
<feature type="active site" description="Charge relay system" evidence="6">
    <location>
        <position position="208"/>
    </location>
</feature>
<dbReference type="InterPro" id="IPR040921">
    <property type="entry name" value="Peptidase_S66C"/>
</dbReference>
<dbReference type="SUPFAM" id="SSF141986">
    <property type="entry name" value="LD-carboxypeptidase A C-terminal domain-like"/>
    <property type="match status" value="1"/>
</dbReference>
<dbReference type="InterPro" id="IPR040449">
    <property type="entry name" value="Peptidase_S66_N"/>
</dbReference>
<keyword evidence="2" id="KW-0121">Carboxypeptidase</keyword>
<reference evidence="9" key="1">
    <citation type="submission" date="2019-01" db="EMBL/GenBank/DDBJ databases">
        <authorList>
            <consortium name="Genoscope - CEA"/>
            <person name="William W."/>
        </authorList>
    </citation>
    <scope>NUCLEOTIDE SEQUENCE</scope>
    <source>
        <strain evidence="9">CR-1</strain>
    </source>
</reference>
<feature type="domain" description="LD-carboxypeptidase N-terminal" evidence="7">
    <location>
        <begin position="19"/>
        <end position="133"/>
    </location>
</feature>
<evidence type="ECO:0000313" key="9">
    <source>
        <dbReference type="EMBL" id="VEN73587.1"/>
    </source>
</evidence>
<protein>
    <recommendedName>
        <fullName evidence="10">LD-carboxypeptidase</fullName>
    </recommendedName>
</protein>
<proteinExistence type="inferred from homology"/>
<keyword evidence="5" id="KW-0720">Serine protease</keyword>
<dbReference type="Pfam" id="PF17676">
    <property type="entry name" value="Peptidase_S66C"/>
    <property type="match status" value="1"/>
</dbReference>
<dbReference type="Gene3D" id="3.40.50.10740">
    <property type="entry name" value="Class I glutamine amidotransferase-like"/>
    <property type="match status" value="1"/>
</dbReference>
<evidence type="ECO:0000256" key="1">
    <source>
        <dbReference type="ARBA" id="ARBA00010233"/>
    </source>
</evidence>
<dbReference type="InterPro" id="IPR027478">
    <property type="entry name" value="LdcA_N"/>
</dbReference>
<evidence type="ECO:0000256" key="5">
    <source>
        <dbReference type="ARBA" id="ARBA00022825"/>
    </source>
</evidence>
<name>A0A484HK20_9BACT</name>
<dbReference type="Pfam" id="PF02016">
    <property type="entry name" value="Peptidase_S66"/>
    <property type="match status" value="1"/>
</dbReference>
<dbReference type="PANTHER" id="PTHR30237">
    <property type="entry name" value="MURAMOYLTETRAPEPTIDE CARBOXYPEPTIDASE"/>
    <property type="match status" value="1"/>
</dbReference>
<keyword evidence="4" id="KW-0378">Hydrolase</keyword>
<dbReference type="GO" id="GO:0006508">
    <property type="term" value="P:proteolysis"/>
    <property type="evidence" value="ECO:0007669"/>
    <property type="project" value="UniProtKB-KW"/>
</dbReference>
<evidence type="ECO:0000256" key="4">
    <source>
        <dbReference type="ARBA" id="ARBA00022801"/>
    </source>
</evidence>
<evidence type="ECO:0000256" key="2">
    <source>
        <dbReference type="ARBA" id="ARBA00022645"/>
    </source>
</evidence>
<dbReference type="PIRSF" id="PIRSF028757">
    <property type="entry name" value="LD-carboxypeptidase"/>
    <property type="match status" value="1"/>
</dbReference>
<keyword evidence="3" id="KW-0645">Protease</keyword>
<sequence length="310" mass="32602">MLKKAAILPPRLARGDTLGVASPAASFDKEAFEKGARALESMGFSLMIPGGPYEKNGYLAADDAHRAQELNRLFADPDVKGIVCARGGYGSIRILSRLDYGLIRENPKVFAGFSDISALLWAIWMKTGLAVFHSPNVTTLKDASRKTADAMRSAFSSGSPLDIVAQNGVELRPGSASGPLAGGNLTTLCHLTGTPFAPDFGGHILFLEDVGEPAYKIDRALSHMKLAGCFDHVAGVVLGSFHDCGPAGDIYSICKDIFGEYGVPVLAGFESGHGRDNLALPMGVEAVLDARDKRLFFHGPATATPGGAPG</sequence>
<evidence type="ECO:0000259" key="7">
    <source>
        <dbReference type="Pfam" id="PF02016"/>
    </source>
</evidence>
<feature type="active site" description="Charge relay system" evidence="6">
    <location>
        <position position="273"/>
    </location>
</feature>
<dbReference type="GO" id="GO:0004180">
    <property type="term" value="F:carboxypeptidase activity"/>
    <property type="evidence" value="ECO:0007669"/>
    <property type="project" value="UniProtKB-KW"/>
</dbReference>
<evidence type="ECO:0000259" key="8">
    <source>
        <dbReference type="Pfam" id="PF17676"/>
    </source>
</evidence>
<dbReference type="CDD" id="cd07025">
    <property type="entry name" value="Peptidase_S66"/>
    <property type="match status" value="1"/>
</dbReference>
<dbReference type="PANTHER" id="PTHR30237:SF2">
    <property type="entry name" value="MUREIN TETRAPEPTIDE CARBOXYPEPTIDASE"/>
    <property type="match status" value="1"/>
</dbReference>
<dbReference type="InterPro" id="IPR003507">
    <property type="entry name" value="S66_fam"/>
</dbReference>
<dbReference type="GO" id="GO:0008236">
    <property type="term" value="F:serine-type peptidase activity"/>
    <property type="evidence" value="ECO:0007669"/>
    <property type="project" value="UniProtKB-KW"/>
</dbReference>
<evidence type="ECO:0008006" key="10">
    <source>
        <dbReference type="Google" id="ProtNLM"/>
    </source>
</evidence>
<dbReference type="EMBL" id="CAACVI010000012">
    <property type="protein sequence ID" value="VEN73587.1"/>
    <property type="molecule type" value="Genomic_DNA"/>
</dbReference>
<dbReference type="Gene3D" id="3.50.30.60">
    <property type="entry name" value="LD-carboxypeptidase A C-terminal domain-like"/>
    <property type="match status" value="1"/>
</dbReference>
<dbReference type="AlphaFoldDB" id="A0A484HK20"/>
<gene>
    <name evidence="9" type="ORF">EPICR_20052</name>
</gene>
<dbReference type="SUPFAM" id="SSF52317">
    <property type="entry name" value="Class I glutamine amidotransferase-like"/>
    <property type="match status" value="1"/>
</dbReference>
<comment type="similarity">
    <text evidence="1">Belongs to the peptidase S66 family.</text>
</comment>
<accession>A0A484HK20</accession>
<dbReference type="InterPro" id="IPR029062">
    <property type="entry name" value="Class_I_gatase-like"/>
</dbReference>